<sequence length="441" mass="47854">MERGSVTTPFGRRPMTLGMLSSQITASRTQAERSVDKWKLFRWLCEAKTVVGVSDRSLAVLNALLSFYPGSELAKGSGLVVFPSNAQLSLRAHGMAGTTLRRHLAALVDAGLILRRDSPNGKRYARRSHSGSVGEAFGFDLSPLIARAAEFETTSAQLAAERQHLRAMRERFSLCRRDVAKLLDLVRESAPQGDWQDYALLFEHLTAPLPRKPSPADIEALLGSMERLRSDLTNQLEKLLNSGKTDTNDHQNGCHIQNTHPDSLSESERGLGKGSEPFLRKDAEASPEPPLAERLPKSAPSGAPWPSAAADRSTTPSQRPHREIPLPAILQACPQIADYGPSGQISSWKDLMTAAIVVRSMLNVSADAYDAACSVLGCENAATVVACILERAEHITSPGGYLRELTKRAQRQEFTLAPMIVALSRAKRGAGKEPGGMVLAH</sequence>
<feature type="domain" description="Plasmid replication protein C C-terminal" evidence="3">
    <location>
        <begin position="325"/>
        <end position="425"/>
    </location>
</feature>
<feature type="compositionally biased region" description="Low complexity" evidence="1">
    <location>
        <begin position="298"/>
        <end position="310"/>
    </location>
</feature>
<dbReference type="EMBL" id="JAPVOI010000006">
    <property type="protein sequence ID" value="MCZ4094280.1"/>
    <property type="molecule type" value="Genomic_DNA"/>
</dbReference>
<proteinExistence type="predicted"/>
<feature type="domain" description="Plasmid replication protein C N-terminal" evidence="2">
    <location>
        <begin position="13"/>
        <end position="185"/>
    </location>
</feature>
<dbReference type="Proteomes" id="UP001079430">
    <property type="component" value="Unassembled WGS sequence"/>
</dbReference>
<protein>
    <submittedName>
        <fullName evidence="4">Plasmid replication protein RepC</fullName>
    </submittedName>
</protein>
<reference evidence="4" key="1">
    <citation type="submission" date="2022-10" db="EMBL/GenBank/DDBJ databases">
        <title>Whole genome sequencing of three plant growth promoting bacteria isolated from Vachellia tortilis subsp. raddiana in Morocco.</title>
        <authorList>
            <person name="Hnini M."/>
            <person name="Zouagui R."/>
            <person name="Zouagui H."/>
            <person name="Chemao Elfihri M.-W."/>
            <person name="Ibrahimi A."/>
            <person name="Sbabou L."/>
            <person name="Aurag J."/>
        </authorList>
    </citation>
    <scope>NUCLEOTIDE SEQUENCE</scope>
    <source>
        <strain evidence="4">LMR678</strain>
    </source>
</reference>
<evidence type="ECO:0000259" key="3">
    <source>
        <dbReference type="Pfam" id="PF11800"/>
    </source>
</evidence>
<dbReference type="NCBIfam" id="NF040974">
    <property type="entry name" value="RepABC_RepC"/>
    <property type="match status" value="1"/>
</dbReference>
<gene>
    <name evidence="4" type="primary">repC</name>
    <name evidence="4" type="ORF">O3W52_31735</name>
</gene>
<accession>A0ABT4KQL5</accession>
<evidence type="ECO:0000313" key="4">
    <source>
        <dbReference type="EMBL" id="MCZ4094280.1"/>
    </source>
</evidence>
<evidence type="ECO:0000313" key="5">
    <source>
        <dbReference type="Proteomes" id="UP001079430"/>
    </source>
</evidence>
<name>A0ABT4KQL5_9HYPH</name>
<dbReference type="Pfam" id="PF11800">
    <property type="entry name" value="RP-C_C"/>
    <property type="match status" value="1"/>
</dbReference>
<dbReference type="InterPro" id="IPR005090">
    <property type="entry name" value="RepC_N"/>
</dbReference>
<dbReference type="Pfam" id="PF03428">
    <property type="entry name" value="RP-C"/>
    <property type="match status" value="1"/>
</dbReference>
<comment type="caution">
    <text evidence="4">The sequence shown here is derived from an EMBL/GenBank/DDBJ whole genome shotgun (WGS) entry which is preliminary data.</text>
</comment>
<feature type="compositionally biased region" description="Polar residues" evidence="1">
    <location>
        <begin position="242"/>
        <end position="264"/>
    </location>
</feature>
<dbReference type="RefSeq" id="WP_269286276.1">
    <property type="nucleotide sequence ID" value="NZ_JAPVOI010000006.1"/>
</dbReference>
<dbReference type="InterPro" id="IPR047611">
    <property type="entry name" value="RepABC_RepC"/>
</dbReference>
<dbReference type="InterPro" id="IPR021760">
    <property type="entry name" value="RepC_C"/>
</dbReference>
<dbReference type="NCBIfam" id="NF010396">
    <property type="entry name" value="PRK13824.1"/>
    <property type="match status" value="1"/>
</dbReference>
<keyword evidence="5" id="KW-1185">Reference proteome</keyword>
<evidence type="ECO:0000256" key="1">
    <source>
        <dbReference type="SAM" id="MobiDB-lite"/>
    </source>
</evidence>
<organism evidence="4 5">
    <name type="scientific">Sinorhizobium psoraleae</name>
    <dbReference type="NCBI Taxonomy" id="520838"/>
    <lineage>
        <taxon>Bacteria</taxon>
        <taxon>Pseudomonadati</taxon>
        <taxon>Pseudomonadota</taxon>
        <taxon>Alphaproteobacteria</taxon>
        <taxon>Hyphomicrobiales</taxon>
        <taxon>Rhizobiaceae</taxon>
        <taxon>Sinorhizobium/Ensifer group</taxon>
        <taxon>Sinorhizobium</taxon>
    </lineage>
</organism>
<feature type="region of interest" description="Disordered" evidence="1">
    <location>
        <begin position="242"/>
        <end position="321"/>
    </location>
</feature>
<evidence type="ECO:0000259" key="2">
    <source>
        <dbReference type="Pfam" id="PF03428"/>
    </source>
</evidence>